<evidence type="ECO:0000259" key="1">
    <source>
        <dbReference type="PROSITE" id="PS50097"/>
    </source>
</evidence>
<evidence type="ECO:0000313" key="2">
    <source>
        <dbReference type="EMBL" id="KAF1953421.1"/>
    </source>
</evidence>
<dbReference type="OrthoDB" id="6359816at2759"/>
<dbReference type="Gene3D" id="3.30.710.10">
    <property type="entry name" value="Potassium Channel Kv1.1, Chain A"/>
    <property type="match status" value="2"/>
</dbReference>
<name>A0A6A5TL56_9PLEO</name>
<gene>
    <name evidence="2" type="ORF">CC80DRAFT_477970</name>
</gene>
<proteinExistence type="predicted"/>
<dbReference type="InterPro" id="IPR011333">
    <property type="entry name" value="SKP1/BTB/POZ_sf"/>
</dbReference>
<dbReference type="CDD" id="cd18186">
    <property type="entry name" value="BTB_POZ_ZBTB_KLHL-like"/>
    <property type="match status" value="2"/>
</dbReference>
<dbReference type="PANTHER" id="PTHR47843">
    <property type="entry name" value="BTB DOMAIN-CONTAINING PROTEIN-RELATED"/>
    <property type="match status" value="1"/>
</dbReference>
<reference evidence="2" key="1">
    <citation type="journal article" date="2020" name="Stud. Mycol.">
        <title>101 Dothideomycetes genomes: a test case for predicting lifestyles and emergence of pathogens.</title>
        <authorList>
            <person name="Haridas S."/>
            <person name="Albert R."/>
            <person name="Binder M."/>
            <person name="Bloem J."/>
            <person name="Labutti K."/>
            <person name="Salamov A."/>
            <person name="Andreopoulos B."/>
            <person name="Baker S."/>
            <person name="Barry K."/>
            <person name="Bills G."/>
            <person name="Bluhm B."/>
            <person name="Cannon C."/>
            <person name="Castanera R."/>
            <person name="Culley D."/>
            <person name="Daum C."/>
            <person name="Ezra D."/>
            <person name="Gonzalez J."/>
            <person name="Henrissat B."/>
            <person name="Kuo A."/>
            <person name="Liang C."/>
            <person name="Lipzen A."/>
            <person name="Lutzoni F."/>
            <person name="Magnuson J."/>
            <person name="Mondo S."/>
            <person name="Nolan M."/>
            <person name="Ohm R."/>
            <person name="Pangilinan J."/>
            <person name="Park H.-J."/>
            <person name="Ramirez L."/>
            <person name="Alfaro M."/>
            <person name="Sun H."/>
            <person name="Tritt A."/>
            <person name="Yoshinaga Y."/>
            <person name="Zwiers L.-H."/>
            <person name="Turgeon B."/>
            <person name="Goodwin S."/>
            <person name="Spatafora J."/>
            <person name="Crous P."/>
            <person name="Grigoriev I."/>
        </authorList>
    </citation>
    <scope>NUCLEOTIDE SEQUENCE</scope>
    <source>
        <strain evidence="2">CBS 675.92</strain>
    </source>
</reference>
<keyword evidence="3" id="KW-1185">Reference proteome</keyword>
<dbReference type="Pfam" id="PF00651">
    <property type="entry name" value="BTB"/>
    <property type="match status" value="2"/>
</dbReference>
<sequence length="588" mass="66096">MTVCHEKILGSVKASYKSGDYFDLTIVCGPDEHKVHKILVCPRVEFFTKAVDFGGKASTPQPNLDETEKNMIELPHDEPAIIKLLIQFLYEGEYDPVVTLNSPPSKNFREALTKHLTQLKLMDKNQEYSFAMPHTCALINPTSLQSCDSKSVCPHHTCKTCKKNCHSNCKNFMCGTCMFVEPTEIPDTVDGPPEQLLIHAKMYEIGDKYGVDGLKGLAQKKFKIVCEKHWDDDVFAKAAHHAFSTTVEEDQGLREVVRDTICKNVGLIKKPEVGDLMDEFNLTLVIFRMKMERQGELMAPEYSDLVIECGIDVHKVHRFVVCTQSSFFKAAVRFPGEESNTGIIKLPEDDPAIIKLLIQYLYECDYPPKVHQPEHFELTKDVDTYSMDYGSFRLTFPHSCSSPDVSCDQMGLCPHHICGQACRFTCKRFICALCTLPKACGPEHQLITHAKMYELGDKYEVCGLKDLAKLKFARACVAFWNTPSFPHAASYAYSSTVDADMGLRDIVRCTISAHMSMFHDPEIKELLSCFGDLAHAILAEKFDGNGWEKDQGHGTDSRIIAPILKGRKSALECESMICVASDNTLTFF</sequence>
<dbReference type="EMBL" id="ML977004">
    <property type="protein sequence ID" value="KAF1953421.1"/>
    <property type="molecule type" value="Genomic_DNA"/>
</dbReference>
<dbReference type="PANTHER" id="PTHR47843:SF5">
    <property type="entry name" value="BTB_POZ DOMAIN PROTEIN"/>
    <property type="match status" value="1"/>
</dbReference>
<dbReference type="AlphaFoldDB" id="A0A6A5TL56"/>
<feature type="domain" description="BTB" evidence="1">
    <location>
        <begin position="22"/>
        <end position="95"/>
    </location>
</feature>
<evidence type="ECO:0000313" key="3">
    <source>
        <dbReference type="Proteomes" id="UP000800035"/>
    </source>
</evidence>
<organism evidence="2 3">
    <name type="scientific">Byssothecium circinans</name>
    <dbReference type="NCBI Taxonomy" id="147558"/>
    <lineage>
        <taxon>Eukaryota</taxon>
        <taxon>Fungi</taxon>
        <taxon>Dikarya</taxon>
        <taxon>Ascomycota</taxon>
        <taxon>Pezizomycotina</taxon>
        <taxon>Dothideomycetes</taxon>
        <taxon>Pleosporomycetidae</taxon>
        <taxon>Pleosporales</taxon>
        <taxon>Massarineae</taxon>
        <taxon>Massarinaceae</taxon>
        <taxon>Byssothecium</taxon>
    </lineage>
</organism>
<dbReference type="Proteomes" id="UP000800035">
    <property type="component" value="Unassembled WGS sequence"/>
</dbReference>
<protein>
    <recommendedName>
        <fullName evidence="1">BTB domain-containing protein</fullName>
    </recommendedName>
</protein>
<dbReference type="SUPFAM" id="SSF54695">
    <property type="entry name" value="POZ domain"/>
    <property type="match status" value="2"/>
</dbReference>
<dbReference type="PROSITE" id="PS50097">
    <property type="entry name" value="BTB"/>
    <property type="match status" value="2"/>
</dbReference>
<accession>A0A6A5TL56</accession>
<dbReference type="InterPro" id="IPR000210">
    <property type="entry name" value="BTB/POZ_dom"/>
</dbReference>
<feature type="domain" description="BTB" evidence="1">
    <location>
        <begin position="303"/>
        <end position="362"/>
    </location>
</feature>